<name>A0AAV8WY42_9CUCU</name>
<evidence type="ECO:0000313" key="1">
    <source>
        <dbReference type="EMBL" id="KAJ8931155.1"/>
    </source>
</evidence>
<proteinExistence type="predicted"/>
<dbReference type="Proteomes" id="UP001162156">
    <property type="component" value="Unassembled WGS sequence"/>
</dbReference>
<keyword evidence="2" id="KW-1185">Reference proteome</keyword>
<dbReference type="EMBL" id="JANEYF010004450">
    <property type="protein sequence ID" value="KAJ8931155.1"/>
    <property type="molecule type" value="Genomic_DNA"/>
</dbReference>
<reference evidence="1" key="1">
    <citation type="journal article" date="2023" name="Insect Mol. Biol.">
        <title>Genome sequencing provides insights into the evolution of gene families encoding plant cell wall-degrading enzymes in longhorned beetles.</title>
        <authorList>
            <person name="Shin N.R."/>
            <person name="Okamura Y."/>
            <person name="Kirsch R."/>
            <person name="Pauchet Y."/>
        </authorList>
    </citation>
    <scope>NUCLEOTIDE SEQUENCE</scope>
    <source>
        <strain evidence="1">RBIC_L_NR</strain>
    </source>
</reference>
<organism evidence="1 2">
    <name type="scientific">Rhamnusium bicolor</name>
    <dbReference type="NCBI Taxonomy" id="1586634"/>
    <lineage>
        <taxon>Eukaryota</taxon>
        <taxon>Metazoa</taxon>
        <taxon>Ecdysozoa</taxon>
        <taxon>Arthropoda</taxon>
        <taxon>Hexapoda</taxon>
        <taxon>Insecta</taxon>
        <taxon>Pterygota</taxon>
        <taxon>Neoptera</taxon>
        <taxon>Endopterygota</taxon>
        <taxon>Coleoptera</taxon>
        <taxon>Polyphaga</taxon>
        <taxon>Cucujiformia</taxon>
        <taxon>Chrysomeloidea</taxon>
        <taxon>Cerambycidae</taxon>
        <taxon>Lepturinae</taxon>
        <taxon>Rhagiini</taxon>
        <taxon>Rhamnusium</taxon>
    </lineage>
</organism>
<accession>A0AAV8WY42</accession>
<protein>
    <submittedName>
        <fullName evidence="1">Uncharacterized protein</fullName>
    </submittedName>
</protein>
<evidence type="ECO:0000313" key="2">
    <source>
        <dbReference type="Proteomes" id="UP001162156"/>
    </source>
</evidence>
<sequence>MEDPERMFAYFRNSELGIIALALDEEEEKVEKRRQKRGRRKSVHSTWKTRPVQGEFLDAVSSSHGR</sequence>
<comment type="caution">
    <text evidence="1">The sequence shown here is derived from an EMBL/GenBank/DDBJ whole genome shotgun (WGS) entry which is preliminary data.</text>
</comment>
<dbReference type="AlphaFoldDB" id="A0AAV8WY42"/>
<gene>
    <name evidence="1" type="ORF">NQ314_015969</name>
</gene>